<comment type="similarity">
    <text evidence="2">Belongs to the UPF0291 family.</text>
</comment>
<dbReference type="Gene3D" id="1.10.287.540">
    <property type="entry name" value="Helix hairpin bin"/>
    <property type="match status" value="1"/>
</dbReference>
<evidence type="ECO:0000256" key="2">
    <source>
        <dbReference type="HAMAP-Rule" id="MF_01103"/>
    </source>
</evidence>
<protein>
    <recommendedName>
        <fullName evidence="2">UPF0291 protein IAA54_07755</fullName>
    </recommendedName>
</protein>
<dbReference type="SUPFAM" id="SSF158221">
    <property type="entry name" value="YnzC-like"/>
    <property type="match status" value="1"/>
</dbReference>
<comment type="caution">
    <text evidence="3">The sequence shown here is derived from an EMBL/GenBank/DDBJ whole genome shotgun (WGS) entry which is preliminary data.</text>
</comment>
<reference evidence="3" key="1">
    <citation type="submission" date="2020-10" db="EMBL/GenBank/DDBJ databases">
        <authorList>
            <person name="Gilroy R."/>
        </authorList>
    </citation>
    <scope>NUCLEOTIDE SEQUENCE</scope>
    <source>
        <strain evidence="3">ChiSjej1B19-7085</strain>
    </source>
</reference>
<evidence type="ECO:0000313" key="3">
    <source>
        <dbReference type="EMBL" id="HIR57551.1"/>
    </source>
</evidence>
<keyword evidence="1 2" id="KW-0963">Cytoplasm</keyword>
<name>A0A9D1DRB4_9FIRM</name>
<dbReference type="Proteomes" id="UP000886785">
    <property type="component" value="Unassembled WGS sequence"/>
</dbReference>
<comment type="subcellular location">
    <subcellularLocation>
        <location evidence="2">Cytoplasm</location>
    </subcellularLocation>
</comment>
<evidence type="ECO:0000313" key="4">
    <source>
        <dbReference type="Proteomes" id="UP000886785"/>
    </source>
</evidence>
<accession>A0A9D1DRB4</accession>
<dbReference type="InterPro" id="IPR009242">
    <property type="entry name" value="DUF896"/>
</dbReference>
<reference evidence="3" key="2">
    <citation type="journal article" date="2021" name="PeerJ">
        <title>Extensive microbial diversity within the chicken gut microbiome revealed by metagenomics and culture.</title>
        <authorList>
            <person name="Gilroy R."/>
            <person name="Ravi A."/>
            <person name="Getino M."/>
            <person name="Pursley I."/>
            <person name="Horton D.L."/>
            <person name="Alikhan N.F."/>
            <person name="Baker D."/>
            <person name="Gharbi K."/>
            <person name="Hall N."/>
            <person name="Watson M."/>
            <person name="Adriaenssens E.M."/>
            <person name="Foster-Nyarko E."/>
            <person name="Jarju S."/>
            <person name="Secka A."/>
            <person name="Antonio M."/>
            <person name="Oren A."/>
            <person name="Chaudhuri R.R."/>
            <person name="La Ragione R."/>
            <person name="Hildebrand F."/>
            <person name="Pallen M.J."/>
        </authorList>
    </citation>
    <scope>NUCLEOTIDE SEQUENCE</scope>
    <source>
        <strain evidence="3">ChiSjej1B19-7085</strain>
    </source>
</reference>
<evidence type="ECO:0000256" key="1">
    <source>
        <dbReference type="ARBA" id="ARBA00022490"/>
    </source>
</evidence>
<dbReference type="HAMAP" id="MF_01103">
    <property type="entry name" value="UPF0291"/>
    <property type="match status" value="1"/>
</dbReference>
<sequence>MISEKIARINELARKAKAEGLSEQEKAEQKRLREEYVAEYRQSLISQLENTYIVDQDGNKRKLHRRTKP</sequence>
<dbReference type="AlphaFoldDB" id="A0A9D1DRB4"/>
<dbReference type="PANTHER" id="PTHR37300:SF1">
    <property type="entry name" value="UPF0291 PROTEIN YNZC"/>
    <property type="match status" value="1"/>
</dbReference>
<proteinExistence type="inferred from homology"/>
<dbReference type="EMBL" id="DVHF01000086">
    <property type="protein sequence ID" value="HIR57551.1"/>
    <property type="molecule type" value="Genomic_DNA"/>
</dbReference>
<dbReference type="PANTHER" id="PTHR37300">
    <property type="entry name" value="UPF0291 PROTEIN CBO2609/CLC_2481"/>
    <property type="match status" value="1"/>
</dbReference>
<organism evidence="3 4">
    <name type="scientific">Candidatus Gallacutalibacter pullicola</name>
    <dbReference type="NCBI Taxonomy" id="2840830"/>
    <lineage>
        <taxon>Bacteria</taxon>
        <taxon>Bacillati</taxon>
        <taxon>Bacillota</taxon>
        <taxon>Clostridia</taxon>
        <taxon>Eubacteriales</taxon>
        <taxon>Candidatus Gallacutalibacter</taxon>
    </lineage>
</organism>
<dbReference type="Pfam" id="PF05979">
    <property type="entry name" value="DUF896"/>
    <property type="match status" value="1"/>
</dbReference>
<dbReference type="GO" id="GO:0005737">
    <property type="term" value="C:cytoplasm"/>
    <property type="evidence" value="ECO:0007669"/>
    <property type="project" value="UniProtKB-SubCell"/>
</dbReference>
<gene>
    <name evidence="3" type="ORF">IAA54_07755</name>
</gene>